<dbReference type="AlphaFoldDB" id="A0A2I0AWD7"/>
<keyword evidence="1" id="KW-0812">Transmembrane</keyword>
<protein>
    <submittedName>
        <fullName evidence="2">Uncharacterized protein</fullName>
    </submittedName>
</protein>
<evidence type="ECO:0000313" key="2">
    <source>
        <dbReference type="EMBL" id="PKA59858.1"/>
    </source>
</evidence>
<dbReference type="EMBL" id="KZ451943">
    <property type="protein sequence ID" value="PKA59858.1"/>
    <property type="molecule type" value="Genomic_DNA"/>
</dbReference>
<evidence type="ECO:0000256" key="1">
    <source>
        <dbReference type="SAM" id="Phobius"/>
    </source>
</evidence>
<accession>A0A2I0AWD7</accession>
<feature type="transmembrane region" description="Helical" evidence="1">
    <location>
        <begin position="135"/>
        <end position="154"/>
    </location>
</feature>
<keyword evidence="1" id="KW-1133">Transmembrane helix</keyword>
<name>A0A2I0AWD7_9ASPA</name>
<organism evidence="2 3">
    <name type="scientific">Apostasia shenzhenica</name>
    <dbReference type="NCBI Taxonomy" id="1088818"/>
    <lineage>
        <taxon>Eukaryota</taxon>
        <taxon>Viridiplantae</taxon>
        <taxon>Streptophyta</taxon>
        <taxon>Embryophyta</taxon>
        <taxon>Tracheophyta</taxon>
        <taxon>Spermatophyta</taxon>
        <taxon>Magnoliopsida</taxon>
        <taxon>Liliopsida</taxon>
        <taxon>Asparagales</taxon>
        <taxon>Orchidaceae</taxon>
        <taxon>Apostasioideae</taxon>
        <taxon>Apostasia</taxon>
    </lineage>
</organism>
<dbReference type="PANTHER" id="PTHR37206:SF4">
    <property type="entry name" value="TRANSMEMBRANE PROTEIN"/>
    <property type="match status" value="1"/>
</dbReference>
<reference evidence="2 3" key="1">
    <citation type="journal article" date="2017" name="Nature">
        <title>The Apostasia genome and the evolution of orchids.</title>
        <authorList>
            <person name="Zhang G.Q."/>
            <person name="Liu K.W."/>
            <person name="Li Z."/>
            <person name="Lohaus R."/>
            <person name="Hsiao Y.Y."/>
            <person name="Niu S.C."/>
            <person name="Wang J.Y."/>
            <person name="Lin Y.C."/>
            <person name="Xu Q."/>
            <person name="Chen L.J."/>
            <person name="Yoshida K."/>
            <person name="Fujiwara S."/>
            <person name="Wang Z.W."/>
            <person name="Zhang Y.Q."/>
            <person name="Mitsuda N."/>
            <person name="Wang M."/>
            <person name="Liu G.H."/>
            <person name="Pecoraro L."/>
            <person name="Huang H.X."/>
            <person name="Xiao X.J."/>
            <person name="Lin M."/>
            <person name="Wu X.Y."/>
            <person name="Wu W.L."/>
            <person name="Chen Y.Y."/>
            <person name="Chang S.B."/>
            <person name="Sakamoto S."/>
            <person name="Ohme-Takagi M."/>
            <person name="Yagi M."/>
            <person name="Zeng S.J."/>
            <person name="Shen C.Y."/>
            <person name="Yeh C.M."/>
            <person name="Luo Y.B."/>
            <person name="Tsai W.C."/>
            <person name="Van de Peer Y."/>
            <person name="Liu Z.J."/>
        </authorList>
    </citation>
    <scope>NUCLEOTIDE SEQUENCE [LARGE SCALE GENOMIC DNA]</scope>
    <source>
        <strain evidence="3">cv. Shenzhen</strain>
        <tissue evidence="2">Stem</tissue>
    </source>
</reference>
<keyword evidence="3" id="KW-1185">Reference proteome</keyword>
<dbReference type="PANTHER" id="PTHR37206">
    <property type="entry name" value="TRANSMEMBRANE PROTEIN"/>
    <property type="match status" value="1"/>
</dbReference>
<dbReference type="Proteomes" id="UP000236161">
    <property type="component" value="Unassembled WGS sequence"/>
</dbReference>
<keyword evidence="1" id="KW-0472">Membrane</keyword>
<sequence length="202" mass="22399">MDEESASHLAAPEPAADGWEAVALPLTSEMNGRTWKTVAASSDDCSIFPPNLHEGLHQRYDLDQTLAAQPPPDPLQKPIIERYFLLSEKKEEDRCPALMPLSNSAKRMMGSGLQLVRSKVSARGGGRGEASGICAWSFAALAGMVGMAGIFLYLRRRHQREKDFLLFLIREKDQKIGLLLHQIAELNAVLAAHRKVPVLRRF</sequence>
<evidence type="ECO:0000313" key="3">
    <source>
        <dbReference type="Proteomes" id="UP000236161"/>
    </source>
</evidence>
<dbReference type="OrthoDB" id="734536at2759"/>
<proteinExistence type="predicted"/>
<gene>
    <name evidence="2" type="ORF">AXF42_Ash015916</name>
</gene>